<keyword evidence="9" id="KW-0378">Hydrolase</keyword>
<dbReference type="Gene3D" id="1.20.1540.10">
    <property type="entry name" value="Rhomboid-like"/>
    <property type="match status" value="1"/>
</dbReference>
<keyword evidence="2" id="KW-1003">Cell membrane</keyword>
<gene>
    <name evidence="9" type="ORF">QTN89_03235</name>
</gene>
<comment type="subcellular location">
    <subcellularLocation>
        <location evidence="1">Membrane</location>
        <topology evidence="1">Multi-pass membrane protein</topology>
    </subcellularLocation>
</comment>
<evidence type="ECO:0000256" key="3">
    <source>
        <dbReference type="ARBA" id="ARBA00022519"/>
    </source>
</evidence>
<evidence type="ECO:0000313" key="10">
    <source>
        <dbReference type="Proteomes" id="UP001239462"/>
    </source>
</evidence>
<evidence type="ECO:0000313" key="9">
    <source>
        <dbReference type="EMBL" id="MDM4014431.1"/>
    </source>
</evidence>
<dbReference type="RefSeq" id="WP_289162196.1">
    <property type="nucleotide sequence ID" value="NZ_JASZZN010000002.1"/>
</dbReference>
<keyword evidence="6 7" id="KW-0472">Membrane</keyword>
<keyword evidence="3" id="KW-0997">Cell inner membrane</keyword>
<dbReference type="PANTHER" id="PTHR43066:SF26">
    <property type="entry name" value="RHOMBOID PROTEASE GLPG"/>
    <property type="match status" value="1"/>
</dbReference>
<dbReference type="InterPro" id="IPR035952">
    <property type="entry name" value="Rhomboid-like_sf"/>
</dbReference>
<dbReference type="InterPro" id="IPR022764">
    <property type="entry name" value="Peptidase_S54_rhomboid_dom"/>
</dbReference>
<feature type="transmembrane region" description="Helical" evidence="7">
    <location>
        <begin position="153"/>
        <end position="175"/>
    </location>
</feature>
<evidence type="ECO:0000256" key="4">
    <source>
        <dbReference type="ARBA" id="ARBA00022692"/>
    </source>
</evidence>
<protein>
    <submittedName>
        <fullName evidence="9">Rhomboid family intramembrane serine protease</fullName>
        <ecNumber evidence="9">3.4.21.-</ecNumber>
    </submittedName>
</protein>
<proteinExistence type="predicted"/>
<dbReference type="GO" id="GO:0006508">
    <property type="term" value="P:proteolysis"/>
    <property type="evidence" value="ECO:0007669"/>
    <property type="project" value="UniProtKB-KW"/>
</dbReference>
<evidence type="ECO:0000256" key="7">
    <source>
        <dbReference type="SAM" id="Phobius"/>
    </source>
</evidence>
<dbReference type="Pfam" id="PF01694">
    <property type="entry name" value="Rhomboid"/>
    <property type="match status" value="1"/>
</dbReference>
<feature type="transmembrane region" description="Helical" evidence="7">
    <location>
        <begin position="129"/>
        <end position="147"/>
    </location>
</feature>
<feature type="transmembrane region" description="Helical" evidence="7">
    <location>
        <begin position="89"/>
        <end position="117"/>
    </location>
</feature>
<evidence type="ECO:0000256" key="2">
    <source>
        <dbReference type="ARBA" id="ARBA00022475"/>
    </source>
</evidence>
<dbReference type="SUPFAM" id="SSF144091">
    <property type="entry name" value="Rhomboid-like"/>
    <property type="match status" value="1"/>
</dbReference>
<name>A0ABT7PDX6_9BACT</name>
<evidence type="ECO:0000259" key="8">
    <source>
        <dbReference type="Pfam" id="PF01694"/>
    </source>
</evidence>
<accession>A0ABT7PDX6</accession>
<feature type="domain" description="Peptidase S54 rhomboid" evidence="8">
    <location>
        <begin position="91"/>
        <end position="237"/>
    </location>
</feature>
<feature type="transmembrane region" description="Helical" evidence="7">
    <location>
        <begin position="14"/>
        <end position="33"/>
    </location>
</feature>
<dbReference type="EC" id="3.4.21.-" evidence="9"/>
<dbReference type="EMBL" id="JASZZN010000002">
    <property type="protein sequence ID" value="MDM4014431.1"/>
    <property type="molecule type" value="Genomic_DNA"/>
</dbReference>
<keyword evidence="5 7" id="KW-1133">Transmembrane helix</keyword>
<keyword evidence="10" id="KW-1185">Reference proteome</keyword>
<evidence type="ECO:0000256" key="5">
    <source>
        <dbReference type="ARBA" id="ARBA00022989"/>
    </source>
</evidence>
<evidence type="ECO:0000256" key="1">
    <source>
        <dbReference type="ARBA" id="ARBA00004141"/>
    </source>
</evidence>
<dbReference type="Proteomes" id="UP001239462">
    <property type="component" value="Unassembled WGS sequence"/>
</dbReference>
<keyword evidence="4 7" id="KW-0812">Transmembrane</keyword>
<evidence type="ECO:0000256" key="6">
    <source>
        <dbReference type="ARBA" id="ARBA00023136"/>
    </source>
</evidence>
<organism evidence="9 10">
    <name type="scientific">Roseiconus lacunae</name>
    <dbReference type="NCBI Taxonomy" id="2605694"/>
    <lineage>
        <taxon>Bacteria</taxon>
        <taxon>Pseudomonadati</taxon>
        <taxon>Planctomycetota</taxon>
        <taxon>Planctomycetia</taxon>
        <taxon>Pirellulales</taxon>
        <taxon>Pirellulaceae</taxon>
        <taxon>Roseiconus</taxon>
    </lineage>
</organism>
<reference evidence="9 10" key="1">
    <citation type="submission" date="2023-06" db="EMBL/GenBank/DDBJ databases">
        <title>Roseiconus lacunae JC819 isolated from Gulf of Mannar region, Tamil Nadu.</title>
        <authorList>
            <person name="Pk S."/>
            <person name="Ch S."/>
            <person name="Ch V.R."/>
        </authorList>
    </citation>
    <scope>NUCLEOTIDE SEQUENCE [LARGE SCALE GENOMIC DNA]</scope>
    <source>
        <strain evidence="9 10">JC819</strain>
    </source>
</reference>
<comment type="caution">
    <text evidence="9">The sequence shown here is derived from an EMBL/GenBank/DDBJ whole genome shotgun (WGS) entry which is preliminary data.</text>
</comment>
<keyword evidence="9" id="KW-0645">Protease</keyword>
<feature type="transmembrane region" description="Helical" evidence="7">
    <location>
        <begin position="220"/>
        <end position="240"/>
    </location>
</feature>
<dbReference type="PANTHER" id="PTHR43066">
    <property type="entry name" value="RHOMBOID-RELATED PROTEIN"/>
    <property type="match status" value="1"/>
</dbReference>
<sequence length="265" mass="28755">MVFPIHDDNSDRTIFPWLNIAFIAVNIAVFVLLQGMGQNNDFTFAYSVVPAEIVSGQDYQTDDELIEFSTPQGRSQAVKPGLKPTPVPVYLTLITAMFMHGSIAHLLGNMWFLWIFGDNLENAMGRVRYFVFYLLTGIIASLVHVALNSQGASSLTASLGASGAISAVMGAYVLLHPNRRVTVILLRIITDVPAYVAVGVWFAFQLVSGLGIFGGRDGGVAYGAHIGGFIAGVILAKPFVAGRSNSLDRSWQRSKRQSDSSDRII</sequence>
<dbReference type="GO" id="GO:0008233">
    <property type="term" value="F:peptidase activity"/>
    <property type="evidence" value="ECO:0007669"/>
    <property type="project" value="UniProtKB-KW"/>
</dbReference>